<feature type="compositionally biased region" description="Gly residues" evidence="1">
    <location>
        <begin position="59"/>
        <end position="75"/>
    </location>
</feature>
<dbReference type="EMBL" id="CP042914">
    <property type="protein sequence ID" value="QEG41520.1"/>
    <property type="molecule type" value="Genomic_DNA"/>
</dbReference>
<dbReference type="InterPro" id="IPR003787">
    <property type="entry name" value="Sulphur_relay_DsrE/F-like"/>
</dbReference>
<sequence length="439" mass="46776" precursor="true">MGRPSTLLIVLLWGLLAFAPVSAQDPPESRAASEQADAAAQSAQPHEPGHGRRMRFRGGRGPGFGGGQGLGFGHGRGMRHHAADSDQPAVTHEVTHPAIADHGGVVRLPDAAQQPRPWTKLLVDLTRGGEPDQVNPGLEKVAKYVNIYAGAGAEPAEVKMALVFHGQATLAVLKDDAYAAKFHTDGNPNLELLKNLHKEGVELYVCGQTLISKGAALGDVAETVQPAVSALTAVVNLQADGYAYVPLAHVAPASPAKQTTAAEKAVATAETAAATAPQAHGHPHGGGRGLGPQGAGGMQGMQSDMTTLHSMFDNRDKIKRSVKLLPDGAEAVTESDDETIADLLKQHVPAMEDRVLGNKPLPPMTFHPVFVALIKHAEDYHLTYEETDKGMKVTYHAEDPYVVMLVQEHAKLVSRFIENGMEEIHTPYELPKLPKETKQ</sequence>
<protein>
    <submittedName>
        <fullName evidence="3">DsrE/DsrF-like family protein</fullName>
    </submittedName>
</protein>
<proteinExistence type="predicted"/>
<evidence type="ECO:0000256" key="1">
    <source>
        <dbReference type="SAM" id="MobiDB-lite"/>
    </source>
</evidence>
<feature type="compositionally biased region" description="Low complexity" evidence="1">
    <location>
        <begin position="270"/>
        <end position="280"/>
    </location>
</feature>
<gene>
    <name evidence="3" type="ORF">UC8_35440</name>
</gene>
<dbReference type="OrthoDB" id="254108at2"/>
<dbReference type="KEGG" id="rul:UC8_35440"/>
<feature type="compositionally biased region" description="Low complexity" evidence="1">
    <location>
        <begin position="29"/>
        <end position="44"/>
    </location>
</feature>
<evidence type="ECO:0000256" key="2">
    <source>
        <dbReference type="SAM" id="SignalP"/>
    </source>
</evidence>
<dbReference type="SUPFAM" id="SSF75169">
    <property type="entry name" value="DsrEFH-like"/>
    <property type="match status" value="1"/>
</dbReference>
<dbReference type="Gene3D" id="3.40.1260.10">
    <property type="entry name" value="DsrEFH-like"/>
    <property type="match status" value="1"/>
</dbReference>
<organism evidence="3 4">
    <name type="scientific">Roseimaritima ulvae</name>
    <dbReference type="NCBI Taxonomy" id="980254"/>
    <lineage>
        <taxon>Bacteria</taxon>
        <taxon>Pseudomonadati</taxon>
        <taxon>Planctomycetota</taxon>
        <taxon>Planctomycetia</taxon>
        <taxon>Pirellulales</taxon>
        <taxon>Pirellulaceae</taxon>
        <taxon>Roseimaritima</taxon>
    </lineage>
</organism>
<dbReference type="AlphaFoldDB" id="A0A5B9QUR7"/>
<dbReference type="PANTHER" id="PTHR37691">
    <property type="entry name" value="BLR3518 PROTEIN"/>
    <property type="match status" value="1"/>
</dbReference>
<dbReference type="InterPro" id="IPR027396">
    <property type="entry name" value="DsrEFH-like"/>
</dbReference>
<feature type="compositionally biased region" description="Gly residues" evidence="1">
    <location>
        <begin position="284"/>
        <end position="299"/>
    </location>
</feature>
<dbReference type="Proteomes" id="UP000325286">
    <property type="component" value="Chromosome"/>
</dbReference>
<feature type="signal peptide" evidence="2">
    <location>
        <begin position="1"/>
        <end position="23"/>
    </location>
</feature>
<accession>A0A5B9QUR7</accession>
<evidence type="ECO:0000313" key="3">
    <source>
        <dbReference type="EMBL" id="QEG41520.1"/>
    </source>
</evidence>
<reference evidence="3 4" key="1">
    <citation type="submission" date="2019-08" db="EMBL/GenBank/DDBJ databases">
        <title>Deep-cultivation of Planctomycetes and their phenomic and genomic characterization uncovers novel biology.</title>
        <authorList>
            <person name="Wiegand S."/>
            <person name="Jogler M."/>
            <person name="Boedeker C."/>
            <person name="Pinto D."/>
            <person name="Vollmers J."/>
            <person name="Rivas-Marin E."/>
            <person name="Kohn T."/>
            <person name="Peeters S.H."/>
            <person name="Heuer A."/>
            <person name="Rast P."/>
            <person name="Oberbeckmann S."/>
            <person name="Bunk B."/>
            <person name="Jeske O."/>
            <person name="Meyerdierks A."/>
            <person name="Storesund J.E."/>
            <person name="Kallscheuer N."/>
            <person name="Luecker S."/>
            <person name="Lage O.M."/>
            <person name="Pohl T."/>
            <person name="Merkel B.J."/>
            <person name="Hornburger P."/>
            <person name="Mueller R.-W."/>
            <person name="Bruemmer F."/>
            <person name="Labrenz M."/>
            <person name="Spormann A.M."/>
            <person name="Op den Camp H."/>
            <person name="Overmann J."/>
            <person name="Amann R."/>
            <person name="Jetten M.S.M."/>
            <person name="Mascher T."/>
            <person name="Medema M.H."/>
            <person name="Devos D.P."/>
            <person name="Kaster A.-K."/>
            <person name="Ovreas L."/>
            <person name="Rohde M."/>
            <person name="Galperin M.Y."/>
            <person name="Jogler C."/>
        </authorList>
    </citation>
    <scope>NUCLEOTIDE SEQUENCE [LARGE SCALE GENOMIC DNA]</scope>
    <source>
        <strain evidence="3 4">UC8</strain>
    </source>
</reference>
<evidence type="ECO:0000313" key="4">
    <source>
        <dbReference type="Proteomes" id="UP000325286"/>
    </source>
</evidence>
<feature type="region of interest" description="Disordered" evidence="1">
    <location>
        <begin position="270"/>
        <end position="302"/>
    </location>
</feature>
<dbReference type="Pfam" id="PF02635">
    <property type="entry name" value="DsrE"/>
    <property type="match status" value="1"/>
</dbReference>
<name>A0A5B9QUR7_9BACT</name>
<dbReference type="PANTHER" id="PTHR37691:SF1">
    <property type="entry name" value="BLR3518 PROTEIN"/>
    <property type="match status" value="1"/>
</dbReference>
<keyword evidence="4" id="KW-1185">Reference proteome</keyword>
<feature type="region of interest" description="Disordered" evidence="1">
    <location>
        <begin position="25"/>
        <end position="84"/>
    </location>
</feature>
<keyword evidence="2" id="KW-0732">Signal</keyword>
<feature type="chain" id="PRO_5023091933" evidence="2">
    <location>
        <begin position="24"/>
        <end position="439"/>
    </location>
</feature>